<dbReference type="RefSeq" id="WP_198842749.1">
    <property type="nucleotide sequence ID" value="NZ_JAEHFJ010000012.1"/>
</dbReference>
<organism evidence="1 2">
    <name type="scientific">Aureibaculum flavum</name>
    <dbReference type="NCBI Taxonomy" id="2795986"/>
    <lineage>
        <taxon>Bacteria</taxon>
        <taxon>Pseudomonadati</taxon>
        <taxon>Bacteroidota</taxon>
        <taxon>Flavobacteriia</taxon>
        <taxon>Flavobacteriales</taxon>
        <taxon>Flavobacteriaceae</taxon>
        <taxon>Aureibaculum</taxon>
    </lineage>
</organism>
<dbReference type="InterPro" id="IPR008969">
    <property type="entry name" value="CarboxyPept-like_regulatory"/>
</dbReference>
<dbReference type="Proteomes" id="UP000623301">
    <property type="component" value="Unassembled WGS sequence"/>
</dbReference>
<dbReference type="Pfam" id="PF13715">
    <property type="entry name" value="CarbopepD_reg_2"/>
    <property type="match status" value="1"/>
</dbReference>
<dbReference type="SUPFAM" id="SSF49464">
    <property type="entry name" value="Carboxypeptidase regulatory domain-like"/>
    <property type="match status" value="1"/>
</dbReference>
<dbReference type="SUPFAM" id="SSF56935">
    <property type="entry name" value="Porins"/>
    <property type="match status" value="1"/>
</dbReference>
<proteinExistence type="predicted"/>
<evidence type="ECO:0000313" key="1">
    <source>
        <dbReference type="EMBL" id="MBJ2176120.1"/>
    </source>
</evidence>
<keyword evidence="2" id="KW-1185">Reference proteome</keyword>
<dbReference type="EMBL" id="JAEHFJ010000012">
    <property type="protein sequence ID" value="MBJ2176120.1"/>
    <property type="molecule type" value="Genomic_DNA"/>
</dbReference>
<sequence length="924" mass="104078">MKRLLILISFFIPILTFAQQGIISGVLSDESGPLPGVSITIKGTNTGTQTDFDGQYSINCSVRDVLIYSFIGMNTKEVTVTSRMLGYANNLTLTPEIPVKNILSDAYNNAVKSDNEPFSIQRNEKEYNRDVYFQYDRIKKIEIEKEKVKLSYFLPDIFYEVGFTSDFTVKSIKNSNLPSLQNTYSQGEPVNNNTTHLGPESNSVFSFGPRISNLEFDNSNYPYDVNGKLIPKGTGSAKPANVYDNSILNTSLRQNNHLYFNVSSAYYLLGLDYKNTIDNDIFNVNKNTTNQFNANFLTQNNTKKINWDAFINYTVTDNNQSNLNGYQTNLLLNAMATPISFENRQGVVLNDGSQRSFSNILNNPSWIFDNIDNTIKTDNFIASLKQKIKLSDVSSLEPAINFTNSSSTEVVKFAKNTAGFLDGYAKNRKVDDQKTNIAIQYNYSKYLSVFNLGIKSNISYQNEGLDYDLNEINGLVINNQSQHKNRNTLQWNNTITSKFWNEQLTVVLTNNSFVSSIQNSKLWLPALNVTGEFRNMLNSNWINNLSLSASVSKNVNESPLLYTNRSHNSLNLLPEQSRFYLDNNDLFLTGDLNLEEKTNFEIDASLQARVLEIGLNLNLTYYINKTNNSVFPILNQNNYELANVADVRTNGFELSFQAFFRDRYNHFKYTPNIVFATYQSNVTKMLNHESVPIAGFKTISQNLVTNQPAGVLVGSAYARDVSGNKIIDASGFPMVAETLKIIGDPTPDFNMGFSNNFELKDFSFNFVIDVRKGGDVWNGTQNVLDYLGRSSRSANDRQITNYIFEGVNQQGDVNTIPVDFANPENGLQGNKFVRYGFSGVAEGAIVDGSYLNLKSVEIGYTKHWNERFVRNLNVKIYANNLFTYSKFKGTNPYSSLFGASTGTALNFFNTPLITEIGLKLNLEI</sequence>
<reference evidence="1 2" key="1">
    <citation type="submission" date="2020-12" db="EMBL/GenBank/DDBJ databases">
        <title>Aureibaculum luteum sp. nov. and Aureibaculum flavum sp. nov., novel members of the family Flavobacteriaceae isolated from Antarctic intertidal sediments.</title>
        <authorList>
            <person name="He X."/>
            <person name="Zhang X."/>
        </authorList>
    </citation>
    <scope>NUCLEOTIDE SEQUENCE [LARGE SCALE GENOMIC DNA]</scope>
    <source>
        <strain evidence="1 2">A20</strain>
    </source>
</reference>
<comment type="caution">
    <text evidence="1">The sequence shown here is derived from an EMBL/GenBank/DDBJ whole genome shotgun (WGS) entry which is preliminary data.</text>
</comment>
<gene>
    <name evidence="1" type="ORF">JBL43_17850</name>
</gene>
<evidence type="ECO:0000313" key="2">
    <source>
        <dbReference type="Proteomes" id="UP000623301"/>
    </source>
</evidence>
<protein>
    <submittedName>
        <fullName evidence="1">Carboxypeptidase-like regulatory domain-containing protein</fullName>
    </submittedName>
</protein>
<name>A0ABS0WVX6_9FLAO</name>
<accession>A0ABS0WVX6</accession>